<evidence type="ECO:0000256" key="4">
    <source>
        <dbReference type="ARBA" id="ARBA00022553"/>
    </source>
</evidence>
<evidence type="ECO:0000256" key="7">
    <source>
        <dbReference type="ARBA" id="ARBA00023012"/>
    </source>
</evidence>
<keyword evidence="8 9" id="KW-0472">Membrane</keyword>
<dbReference type="Pfam" id="PF00672">
    <property type="entry name" value="HAMP"/>
    <property type="match status" value="1"/>
</dbReference>
<organism evidence="12 13">
    <name type="scientific">Propionispira arboris</name>
    <dbReference type="NCBI Taxonomy" id="84035"/>
    <lineage>
        <taxon>Bacteria</taxon>
        <taxon>Bacillati</taxon>
        <taxon>Bacillota</taxon>
        <taxon>Negativicutes</taxon>
        <taxon>Selenomonadales</taxon>
        <taxon>Selenomonadaceae</taxon>
        <taxon>Propionispira</taxon>
    </lineage>
</organism>
<dbReference type="SUPFAM" id="SSF47384">
    <property type="entry name" value="Homodimeric domain of signal transducing histidine kinase"/>
    <property type="match status" value="1"/>
</dbReference>
<dbReference type="Pfam" id="PF00512">
    <property type="entry name" value="HisKA"/>
    <property type="match status" value="1"/>
</dbReference>
<comment type="subcellular location">
    <subcellularLocation>
        <location evidence="2">Membrane</location>
    </subcellularLocation>
</comment>
<dbReference type="InterPro" id="IPR005467">
    <property type="entry name" value="His_kinase_dom"/>
</dbReference>
<evidence type="ECO:0000256" key="6">
    <source>
        <dbReference type="ARBA" id="ARBA00022777"/>
    </source>
</evidence>
<dbReference type="EC" id="2.7.13.3" evidence="3"/>
<sequence length="464" mass="51840">MIRSLFGKILTSHIVVLVLLTASIGISLSHLVTNYLVEAKKAELIRVGISTTRFLNAVTQDQLYSPSLLENLSDFSGTTMWIIDQENHTRSGKAPKIWQHHMQVQNDPAENLFNGEVTSRLYSANDDDDPAIVVSIPFPQNPSIVLMIHTPITGIAKTSAAIEQLLLYTILGSILLAGIFAFILSRNLTKPISNISHAAEKFTAGNYKSRTTAIGQDEIGRLGFTFNEMAAALERIEQERQEFFSDITHELKTPLATIQAVTESLLDGVVTEKTKQACYLKTTLDECHQMNSLISELLNLARIESGQMHFQYQNLNLGEFIEKQKGKFQPMSAEKNQQLIFSVSPKLVFVKTDPLRIEQILSNLISNALRHSPDGNKIFIQFERDKTSFILSVTDSGEGIPQKDLPYLWDRFYRVDKARSRNKGGTGLGLAITKKLVEGMHGNISVSSIPNEKTIFKVIFPKTF</sequence>
<evidence type="ECO:0000256" key="2">
    <source>
        <dbReference type="ARBA" id="ARBA00004370"/>
    </source>
</evidence>
<feature type="transmembrane region" description="Helical" evidence="9">
    <location>
        <begin position="165"/>
        <end position="184"/>
    </location>
</feature>
<dbReference type="STRING" id="84035.SAMN05660742_1258"/>
<dbReference type="GO" id="GO:0016036">
    <property type="term" value="P:cellular response to phosphate starvation"/>
    <property type="evidence" value="ECO:0007669"/>
    <property type="project" value="TreeGrafter"/>
</dbReference>
<dbReference type="RefSeq" id="WP_091835224.1">
    <property type="nucleotide sequence ID" value="NZ_FNZK01000025.1"/>
</dbReference>
<dbReference type="InterPro" id="IPR050351">
    <property type="entry name" value="BphY/WalK/GraS-like"/>
</dbReference>
<evidence type="ECO:0000256" key="9">
    <source>
        <dbReference type="SAM" id="Phobius"/>
    </source>
</evidence>
<dbReference type="FunFam" id="1.10.287.130:FF:000001">
    <property type="entry name" value="Two-component sensor histidine kinase"/>
    <property type="match status" value="1"/>
</dbReference>
<dbReference type="SMART" id="SM00304">
    <property type="entry name" value="HAMP"/>
    <property type="match status" value="1"/>
</dbReference>
<dbReference type="SUPFAM" id="SSF158472">
    <property type="entry name" value="HAMP domain-like"/>
    <property type="match status" value="1"/>
</dbReference>
<dbReference type="InterPro" id="IPR036097">
    <property type="entry name" value="HisK_dim/P_sf"/>
</dbReference>
<accession>A0A1H7CSP7</accession>
<dbReference type="FunFam" id="3.30.565.10:FF:000006">
    <property type="entry name" value="Sensor histidine kinase WalK"/>
    <property type="match status" value="1"/>
</dbReference>
<dbReference type="SMART" id="SM00388">
    <property type="entry name" value="HisKA"/>
    <property type="match status" value="1"/>
</dbReference>
<dbReference type="InterPro" id="IPR004358">
    <property type="entry name" value="Sig_transdc_His_kin-like_C"/>
</dbReference>
<dbReference type="InterPro" id="IPR003661">
    <property type="entry name" value="HisK_dim/P_dom"/>
</dbReference>
<evidence type="ECO:0000256" key="3">
    <source>
        <dbReference type="ARBA" id="ARBA00012438"/>
    </source>
</evidence>
<dbReference type="EMBL" id="FNZK01000025">
    <property type="protein sequence ID" value="SEJ92688.1"/>
    <property type="molecule type" value="Genomic_DNA"/>
</dbReference>
<keyword evidence="7" id="KW-0902">Two-component regulatory system</keyword>
<feature type="domain" description="HAMP" evidence="11">
    <location>
        <begin position="186"/>
        <end position="238"/>
    </location>
</feature>
<proteinExistence type="predicted"/>
<dbReference type="InterPro" id="IPR036890">
    <property type="entry name" value="HATPase_C_sf"/>
</dbReference>
<dbReference type="AlphaFoldDB" id="A0A1H7CSP7"/>
<evidence type="ECO:0000256" key="8">
    <source>
        <dbReference type="ARBA" id="ARBA00023136"/>
    </source>
</evidence>
<dbReference type="InterPro" id="IPR003660">
    <property type="entry name" value="HAMP_dom"/>
</dbReference>
<dbReference type="GO" id="GO:0004721">
    <property type="term" value="F:phosphoprotein phosphatase activity"/>
    <property type="evidence" value="ECO:0007669"/>
    <property type="project" value="TreeGrafter"/>
</dbReference>
<dbReference type="PANTHER" id="PTHR45453:SF1">
    <property type="entry name" value="PHOSPHATE REGULON SENSOR PROTEIN PHOR"/>
    <property type="match status" value="1"/>
</dbReference>
<dbReference type="PROSITE" id="PS50885">
    <property type="entry name" value="HAMP"/>
    <property type="match status" value="1"/>
</dbReference>
<dbReference type="InterPro" id="IPR003594">
    <property type="entry name" value="HATPase_dom"/>
</dbReference>
<comment type="catalytic activity">
    <reaction evidence="1">
        <text>ATP + protein L-histidine = ADP + protein N-phospho-L-histidine.</text>
        <dbReference type="EC" id="2.7.13.3"/>
    </reaction>
</comment>
<feature type="transmembrane region" description="Helical" evidence="9">
    <location>
        <begin position="12"/>
        <end position="37"/>
    </location>
</feature>
<dbReference type="CDD" id="cd06225">
    <property type="entry name" value="HAMP"/>
    <property type="match status" value="1"/>
</dbReference>
<evidence type="ECO:0000259" key="11">
    <source>
        <dbReference type="PROSITE" id="PS50885"/>
    </source>
</evidence>
<gene>
    <name evidence="12" type="ORF">SAMN05660742_1258</name>
</gene>
<dbReference type="PRINTS" id="PR00344">
    <property type="entry name" value="BCTRLSENSOR"/>
</dbReference>
<dbReference type="SMART" id="SM00387">
    <property type="entry name" value="HATPase_c"/>
    <property type="match status" value="1"/>
</dbReference>
<evidence type="ECO:0000259" key="10">
    <source>
        <dbReference type="PROSITE" id="PS50109"/>
    </source>
</evidence>
<dbReference type="PROSITE" id="PS50109">
    <property type="entry name" value="HIS_KIN"/>
    <property type="match status" value="1"/>
</dbReference>
<dbReference type="GO" id="GO:0005886">
    <property type="term" value="C:plasma membrane"/>
    <property type="evidence" value="ECO:0007669"/>
    <property type="project" value="TreeGrafter"/>
</dbReference>
<reference evidence="12 13" key="1">
    <citation type="submission" date="2016-10" db="EMBL/GenBank/DDBJ databases">
        <authorList>
            <person name="de Groot N.N."/>
        </authorList>
    </citation>
    <scope>NUCLEOTIDE SEQUENCE [LARGE SCALE GENOMIC DNA]</scope>
    <source>
        <strain evidence="12 13">DSM 2179</strain>
    </source>
</reference>
<name>A0A1H7CSP7_9FIRM</name>
<keyword evidence="9" id="KW-1133">Transmembrane helix</keyword>
<keyword evidence="13" id="KW-1185">Reference proteome</keyword>
<dbReference type="SUPFAM" id="SSF55874">
    <property type="entry name" value="ATPase domain of HSP90 chaperone/DNA topoisomerase II/histidine kinase"/>
    <property type="match status" value="1"/>
</dbReference>
<keyword evidence="9" id="KW-0812">Transmembrane</keyword>
<dbReference type="Gene3D" id="3.30.565.10">
    <property type="entry name" value="Histidine kinase-like ATPase, C-terminal domain"/>
    <property type="match status" value="1"/>
</dbReference>
<dbReference type="CDD" id="cd00082">
    <property type="entry name" value="HisKA"/>
    <property type="match status" value="1"/>
</dbReference>
<dbReference type="CDD" id="cd00075">
    <property type="entry name" value="HATPase"/>
    <property type="match status" value="1"/>
</dbReference>
<dbReference type="Pfam" id="PF02518">
    <property type="entry name" value="HATPase_c"/>
    <property type="match status" value="1"/>
</dbReference>
<keyword evidence="5" id="KW-0808">Transferase</keyword>
<evidence type="ECO:0000256" key="5">
    <source>
        <dbReference type="ARBA" id="ARBA00022679"/>
    </source>
</evidence>
<dbReference type="Gene3D" id="6.10.340.10">
    <property type="match status" value="1"/>
</dbReference>
<dbReference type="GO" id="GO:0000155">
    <property type="term" value="F:phosphorelay sensor kinase activity"/>
    <property type="evidence" value="ECO:0007669"/>
    <property type="project" value="InterPro"/>
</dbReference>
<dbReference type="PANTHER" id="PTHR45453">
    <property type="entry name" value="PHOSPHATE REGULON SENSOR PROTEIN PHOR"/>
    <property type="match status" value="1"/>
</dbReference>
<feature type="domain" description="Histidine kinase" evidence="10">
    <location>
        <begin position="246"/>
        <end position="464"/>
    </location>
</feature>
<keyword evidence="4" id="KW-0597">Phosphoprotein</keyword>
<evidence type="ECO:0000256" key="1">
    <source>
        <dbReference type="ARBA" id="ARBA00000085"/>
    </source>
</evidence>
<evidence type="ECO:0000313" key="13">
    <source>
        <dbReference type="Proteomes" id="UP000199662"/>
    </source>
</evidence>
<evidence type="ECO:0000313" key="12">
    <source>
        <dbReference type="EMBL" id="SEJ92688.1"/>
    </source>
</evidence>
<dbReference type="Proteomes" id="UP000199662">
    <property type="component" value="Unassembled WGS sequence"/>
</dbReference>
<protein>
    <recommendedName>
        <fullName evidence="3">histidine kinase</fullName>
        <ecNumber evidence="3">2.7.13.3</ecNumber>
    </recommendedName>
</protein>
<keyword evidence="6" id="KW-0418">Kinase</keyword>
<dbReference type="Gene3D" id="1.10.287.130">
    <property type="match status" value="1"/>
</dbReference>